<gene>
    <name evidence="1" type="ORF">DSO57_1013151</name>
</gene>
<proteinExistence type="predicted"/>
<evidence type="ECO:0000313" key="2">
    <source>
        <dbReference type="Proteomes" id="UP001165960"/>
    </source>
</evidence>
<dbReference type="Proteomes" id="UP001165960">
    <property type="component" value="Unassembled WGS sequence"/>
</dbReference>
<name>A0ACC2TGP0_9FUNG</name>
<accession>A0ACC2TGP0</accession>
<organism evidence="1 2">
    <name type="scientific">Entomophthora muscae</name>
    <dbReference type="NCBI Taxonomy" id="34485"/>
    <lineage>
        <taxon>Eukaryota</taxon>
        <taxon>Fungi</taxon>
        <taxon>Fungi incertae sedis</taxon>
        <taxon>Zoopagomycota</taxon>
        <taxon>Entomophthoromycotina</taxon>
        <taxon>Entomophthoromycetes</taxon>
        <taxon>Entomophthorales</taxon>
        <taxon>Entomophthoraceae</taxon>
        <taxon>Entomophthora</taxon>
    </lineage>
</organism>
<keyword evidence="2" id="KW-1185">Reference proteome</keyword>
<evidence type="ECO:0000313" key="1">
    <source>
        <dbReference type="EMBL" id="KAJ9073728.1"/>
    </source>
</evidence>
<protein>
    <submittedName>
        <fullName evidence="1">Uncharacterized protein</fullName>
    </submittedName>
</protein>
<comment type="caution">
    <text evidence="1">The sequence shown here is derived from an EMBL/GenBank/DDBJ whole genome shotgun (WGS) entry which is preliminary data.</text>
</comment>
<reference evidence="1" key="1">
    <citation type="submission" date="2022-04" db="EMBL/GenBank/DDBJ databases">
        <title>Genome of the entomopathogenic fungus Entomophthora muscae.</title>
        <authorList>
            <person name="Elya C."/>
            <person name="Lovett B.R."/>
            <person name="Lee E."/>
            <person name="Macias A.M."/>
            <person name="Hajek A.E."/>
            <person name="De Bivort B.L."/>
            <person name="Kasson M.T."/>
            <person name="De Fine Licht H.H."/>
            <person name="Stajich J.E."/>
        </authorList>
    </citation>
    <scope>NUCLEOTIDE SEQUENCE</scope>
    <source>
        <strain evidence="1">Berkeley</strain>
    </source>
</reference>
<sequence>MQGMALPNDQIIYRKGQTLLIGYTIFDNILVPVKQLDYLPKREPLNRSSHSSSYRPITHKGSKQPKIPREPRELLPNLSMDRLKLAWPRMETETYLERPLLRLVLDGPATMIIPELNMGGTFDESIDPYTDVQD</sequence>
<dbReference type="EMBL" id="QTSX02002888">
    <property type="protein sequence ID" value="KAJ9073728.1"/>
    <property type="molecule type" value="Genomic_DNA"/>
</dbReference>